<dbReference type="Gene3D" id="1.25.40.20">
    <property type="entry name" value="Ankyrin repeat-containing domain"/>
    <property type="match status" value="1"/>
</dbReference>
<evidence type="ECO:0000256" key="1">
    <source>
        <dbReference type="PROSITE-ProRule" id="PRU00023"/>
    </source>
</evidence>
<gene>
    <name evidence="4" type="ORF">QBC47DRAFT_417985</name>
</gene>
<dbReference type="SUPFAM" id="SSF48452">
    <property type="entry name" value="TPR-like"/>
    <property type="match status" value="1"/>
</dbReference>
<feature type="compositionally biased region" description="Polar residues" evidence="2">
    <location>
        <begin position="1"/>
        <end position="27"/>
    </location>
</feature>
<feature type="compositionally biased region" description="Basic and acidic residues" evidence="2">
    <location>
        <begin position="1040"/>
        <end position="1052"/>
    </location>
</feature>
<feature type="compositionally biased region" description="Low complexity" evidence="2">
    <location>
        <begin position="50"/>
        <end position="60"/>
    </location>
</feature>
<feature type="region of interest" description="Disordered" evidence="2">
    <location>
        <begin position="87"/>
        <end position="107"/>
    </location>
</feature>
<comment type="caution">
    <text evidence="4">The sequence shown here is derived from an EMBL/GenBank/DDBJ whole genome shotgun (WGS) entry which is preliminary data.</text>
</comment>
<keyword evidence="5" id="KW-1185">Reference proteome</keyword>
<name>A0AAJ0F4M5_9PEZI</name>
<dbReference type="Pfam" id="PF13424">
    <property type="entry name" value="TPR_12"/>
    <property type="match status" value="1"/>
</dbReference>
<keyword evidence="3" id="KW-0472">Membrane</keyword>
<dbReference type="PROSITE" id="PS50088">
    <property type="entry name" value="ANK_REPEAT"/>
    <property type="match status" value="1"/>
</dbReference>
<dbReference type="InterPro" id="IPR002110">
    <property type="entry name" value="Ankyrin_rpt"/>
</dbReference>
<protein>
    <recommendedName>
        <fullName evidence="6">Ankyrin repeat protein</fullName>
    </recommendedName>
</protein>
<proteinExistence type="predicted"/>
<feature type="region of interest" description="Disordered" evidence="2">
    <location>
        <begin position="1"/>
        <end position="64"/>
    </location>
</feature>
<dbReference type="PANTHER" id="PTHR47685">
    <property type="entry name" value="MAGNESIUM TRANSPORT PROTEIN CORA"/>
    <property type="match status" value="1"/>
</dbReference>
<feature type="compositionally biased region" description="Basic residues" evidence="2">
    <location>
        <begin position="1053"/>
        <end position="1062"/>
    </location>
</feature>
<evidence type="ECO:0008006" key="6">
    <source>
        <dbReference type="Google" id="ProtNLM"/>
    </source>
</evidence>
<evidence type="ECO:0000256" key="3">
    <source>
        <dbReference type="SAM" id="Phobius"/>
    </source>
</evidence>
<dbReference type="Gene3D" id="1.20.58.340">
    <property type="entry name" value="Magnesium transport protein CorA, transmembrane region"/>
    <property type="match status" value="1"/>
</dbReference>
<keyword evidence="3" id="KW-1133">Transmembrane helix</keyword>
<accession>A0AAJ0F4M5</accession>
<dbReference type="EMBL" id="MU839846">
    <property type="protein sequence ID" value="KAK1750493.1"/>
    <property type="molecule type" value="Genomic_DNA"/>
</dbReference>
<dbReference type="SUPFAM" id="SSF48403">
    <property type="entry name" value="Ankyrin repeat"/>
    <property type="match status" value="1"/>
</dbReference>
<feature type="repeat" description="ANK" evidence="1">
    <location>
        <begin position="476"/>
        <end position="508"/>
    </location>
</feature>
<evidence type="ECO:0000313" key="5">
    <source>
        <dbReference type="Proteomes" id="UP001239445"/>
    </source>
</evidence>
<feature type="transmembrane region" description="Helical" evidence="3">
    <location>
        <begin position="1224"/>
        <end position="1246"/>
    </location>
</feature>
<feature type="transmembrane region" description="Helical" evidence="3">
    <location>
        <begin position="1325"/>
        <end position="1344"/>
    </location>
</feature>
<dbReference type="PANTHER" id="PTHR47685:SF1">
    <property type="entry name" value="MAGNESIUM TRANSPORT PROTEIN CORA"/>
    <property type="match status" value="1"/>
</dbReference>
<evidence type="ECO:0000313" key="4">
    <source>
        <dbReference type="EMBL" id="KAK1750493.1"/>
    </source>
</evidence>
<feature type="compositionally biased region" description="Basic and acidic residues" evidence="2">
    <location>
        <begin position="975"/>
        <end position="1033"/>
    </location>
</feature>
<feature type="region of interest" description="Disordered" evidence="2">
    <location>
        <begin position="975"/>
        <end position="1070"/>
    </location>
</feature>
<dbReference type="Proteomes" id="UP001239445">
    <property type="component" value="Unassembled WGS sequence"/>
</dbReference>
<dbReference type="InterPro" id="IPR050829">
    <property type="entry name" value="CorA_MIT"/>
</dbReference>
<dbReference type="Gene3D" id="1.25.40.10">
    <property type="entry name" value="Tetratricopeptide repeat domain"/>
    <property type="match status" value="1"/>
</dbReference>
<organism evidence="4 5">
    <name type="scientific">Echria macrotheca</name>
    <dbReference type="NCBI Taxonomy" id="438768"/>
    <lineage>
        <taxon>Eukaryota</taxon>
        <taxon>Fungi</taxon>
        <taxon>Dikarya</taxon>
        <taxon>Ascomycota</taxon>
        <taxon>Pezizomycotina</taxon>
        <taxon>Sordariomycetes</taxon>
        <taxon>Sordariomycetidae</taxon>
        <taxon>Sordariales</taxon>
        <taxon>Schizotheciaceae</taxon>
        <taxon>Echria</taxon>
    </lineage>
</organism>
<evidence type="ECO:0000256" key="2">
    <source>
        <dbReference type="SAM" id="MobiDB-lite"/>
    </source>
</evidence>
<keyword evidence="3" id="KW-0812">Transmembrane</keyword>
<keyword evidence="1" id="KW-0040">ANK repeat</keyword>
<sequence>MFTLGMLSSSPTANDAGASSPSESQPNPALLPGAYSENEEEKSEKDSDSDSSSINSDSSSGSTAWSVREFTAAEDEIAFFETVLRSLEPETDSTTEPGETPTAIAKHYSPRTLEAMLSLGIAYHKAGDDAKADEFLSPVHRVMAQIWGWDNPLTQACVRTNVSVLSSLGRHAEASTMYETAILGTRRALGREYPWTLELLNNFACLCAINNDAEKAQALFEEAYDGKRHVFGPHHKTTLDTLCNLLRIVPEDRRASLEKVLLRAINLLRKSYGESHIVVQRAMRHGVALYTRLGEVEEARRLSETCGIEAPIDADCGGWHIDELIPPISREGRVARDDEEAAIETLTEIIAGWGPMWGTNMLLLLNWSRRFVRKWTGMDIATLTDQLGFAQLGWNKYTDPWVEAAEPATLLDLACGAGHEAAVKALLGRWKKPRDGSPELKVDMQRAFRKGVNSGSKGVVELLLKQDVKVDACDERGRSALHDAAEKGYESVVALLLEHNVDNTRIDLDGDSPMDLAVRGQHEAIVRLFMDHNGAILVSSGIKARDSKRRRRMYTCEEEEDTGFEATIVHFYVDRGEVKDSDESRPPGKPTVWEEHRVQVEQVEDLVLDRNSLFSEAMRSRTGQENYPGSDFVWIHLPANNMDWVEALMDTIESQWESEEPFPDALQNELWKHQMHHPNYLSVHSRFMKPLCRAVPGADLNRRGNLVAYMPYVHWESDKKRIEMNDMIKLLVAEQGLDWTRLRRQVKDQFERGKKNGDSGKTESPDESLLKANLFPVPPRSPVHIRRTLDQFQYYMTENTDDRDTDQVITRYFQRNNPAEEAPIMMVDQLWLWVLGGKVLITSFPQRWASNDPVKGEQVNVGDITTEPVDMRGMAQSIIQEFGPFPSHSLDTTNIVDGIMSWLKQKNRSPITSVFDLSELVMARCLGLNFDPVEWEHERYPYLELYDYSVNYVANEEIKCFNDFARSEKFSRRQREAEKARREHEAERKKRRETKNEIQLEKKVAKREKEEEKREKARRKLQEKERGKQKEIADTNENVEEAKTAEEAEKRRRAERKKKKLAKKAEKEAKRSAFDKLTDMVQDDFITVNGWKQPPKDAKKKPEELFDISREIELLREVKDIQEELNILDNLFSQQKLVLGPFMQLVREARAISASERLDGEVGNNIYTANLTLGDAIQRHIDFVREIEGRTARPYRHLEDLLDLKQKQANVFEARTTRTSGNTITVFTIVTIIFLPASFMAAFLALPIQEYPSATPVSSPGNETGTDGGGDDKMELRFAVTYTVIVTAAMAAPFIIFALYVNPILKVANRIRTPLLRVWRAIPRVWTYGVAFSMVILRALWITLRLIRRFLWVIWVGAVVLWAILKALDWRAPFREVRKIRKSKKDALREGREWKKRHYIVQTLLGVWQGALWAMLAEDKDKVPDVEEQRSGTIEDMEHSDNQDGDGREENGGKSDTGAENTKDSDVGASSPARRTEGEAGGKAPSVSSSVERL</sequence>
<reference evidence="4" key="1">
    <citation type="submission" date="2023-06" db="EMBL/GenBank/DDBJ databases">
        <title>Genome-scale phylogeny and comparative genomics of the fungal order Sordariales.</title>
        <authorList>
            <consortium name="Lawrence Berkeley National Laboratory"/>
            <person name="Hensen N."/>
            <person name="Bonometti L."/>
            <person name="Westerberg I."/>
            <person name="Brannstrom I.O."/>
            <person name="Guillou S."/>
            <person name="Cros-Aarteil S."/>
            <person name="Calhoun S."/>
            <person name="Haridas S."/>
            <person name="Kuo A."/>
            <person name="Mondo S."/>
            <person name="Pangilinan J."/>
            <person name="Riley R."/>
            <person name="Labutti K."/>
            <person name="Andreopoulos B."/>
            <person name="Lipzen A."/>
            <person name="Chen C."/>
            <person name="Yanf M."/>
            <person name="Daum C."/>
            <person name="Ng V."/>
            <person name="Clum A."/>
            <person name="Steindorff A."/>
            <person name="Ohm R."/>
            <person name="Martin F."/>
            <person name="Silar P."/>
            <person name="Natvig D."/>
            <person name="Lalanne C."/>
            <person name="Gautier V."/>
            <person name="Ament-Velasquez S.L."/>
            <person name="Kruys A."/>
            <person name="Hutchinson M.I."/>
            <person name="Powell A.J."/>
            <person name="Barry K."/>
            <person name="Miller A.N."/>
            <person name="Grigoriev I.V."/>
            <person name="Debuchy R."/>
            <person name="Gladieux P."/>
            <person name="Thoren M.H."/>
            <person name="Johannesson H."/>
        </authorList>
    </citation>
    <scope>NUCLEOTIDE SEQUENCE</scope>
    <source>
        <strain evidence="4">PSN4</strain>
    </source>
</reference>
<dbReference type="InterPro" id="IPR036770">
    <property type="entry name" value="Ankyrin_rpt-contain_sf"/>
</dbReference>
<feature type="transmembrane region" description="Helical" evidence="3">
    <location>
        <begin position="1350"/>
        <end position="1368"/>
    </location>
</feature>
<dbReference type="InterPro" id="IPR011990">
    <property type="entry name" value="TPR-like_helical_dom_sf"/>
</dbReference>
<dbReference type="PROSITE" id="PS50297">
    <property type="entry name" value="ANK_REP_REGION"/>
    <property type="match status" value="1"/>
</dbReference>
<feature type="transmembrane region" description="Helical" evidence="3">
    <location>
        <begin position="1279"/>
        <end position="1305"/>
    </location>
</feature>
<feature type="compositionally biased region" description="Basic and acidic residues" evidence="2">
    <location>
        <begin position="1436"/>
        <end position="1453"/>
    </location>
</feature>
<feature type="region of interest" description="Disordered" evidence="2">
    <location>
        <begin position="1423"/>
        <end position="1494"/>
    </location>
</feature>
<dbReference type="SMART" id="SM00248">
    <property type="entry name" value="ANK"/>
    <property type="match status" value="3"/>
</dbReference>
<dbReference type="Pfam" id="PF12796">
    <property type="entry name" value="Ank_2"/>
    <property type="match status" value="1"/>
</dbReference>